<evidence type="ECO:0000313" key="1">
    <source>
        <dbReference type="EMBL" id="TEB36834.1"/>
    </source>
</evidence>
<gene>
    <name evidence="1" type="ORF">FA13DRAFT_1727207</name>
</gene>
<reference evidence="1 2" key="1">
    <citation type="journal article" date="2019" name="Nat. Ecol. Evol.">
        <title>Megaphylogeny resolves global patterns of mushroom evolution.</title>
        <authorList>
            <person name="Varga T."/>
            <person name="Krizsan K."/>
            <person name="Foldi C."/>
            <person name="Dima B."/>
            <person name="Sanchez-Garcia M."/>
            <person name="Sanchez-Ramirez S."/>
            <person name="Szollosi G.J."/>
            <person name="Szarkandi J.G."/>
            <person name="Papp V."/>
            <person name="Albert L."/>
            <person name="Andreopoulos W."/>
            <person name="Angelini C."/>
            <person name="Antonin V."/>
            <person name="Barry K.W."/>
            <person name="Bougher N.L."/>
            <person name="Buchanan P."/>
            <person name="Buyck B."/>
            <person name="Bense V."/>
            <person name="Catcheside P."/>
            <person name="Chovatia M."/>
            <person name="Cooper J."/>
            <person name="Damon W."/>
            <person name="Desjardin D."/>
            <person name="Finy P."/>
            <person name="Geml J."/>
            <person name="Haridas S."/>
            <person name="Hughes K."/>
            <person name="Justo A."/>
            <person name="Karasinski D."/>
            <person name="Kautmanova I."/>
            <person name="Kiss B."/>
            <person name="Kocsube S."/>
            <person name="Kotiranta H."/>
            <person name="LaButti K.M."/>
            <person name="Lechner B.E."/>
            <person name="Liimatainen K."/>
            <person name="Lipzen A."/>
            <person name="Lukacs Z."/>
            <person name="Mihaltcheva S."/>
            <person name="Morgado L.N."/>
            <person name="Niskanen T."/>
            <person name="Noordeloos M.E."/>
            <person name="Ohm R.A."/>
            <person name="Ortiz-Santana B."/>
            <person name="Ovrebo C."/>
            <person name="Racz N."/>
            <person name="Riley R."/>
            <person name="Savchenko A."/>
            <person name="Shiryaev A."/>
            <person name="Soop K."/>
            <person name="Spirin V."/>
            <person name="Szebenyi C."/>
            <person name="Tomsovsky M."/>
            <person name="Tulloss R.E."/>
            <person name="Uehling J."/>
            <person name="Grigoriev I.V."/>
            <person name="Vagvolgyi C."/>
            <person name="Papp T."/>
            <person name="Martin F.M."/>
            <person name="Miettinen O."/>
            <person name="Hibbett D.S."/>
            <person name="Nagy L.G."/>
        </authorList>
    </citation>
    <scope>NUCLEOTIDE SEQUENCE [LARGE SCALE GENOMIC DNA]</scope>
    <source>
        <strain evidence="1 2">FP101781</strain>
    </source>
</reference>
<organism evidence="1 2">
    <name type="scientific">Coprinellus micaceus</name>
    <name type="common">Glistening ink-cap mushroom</name>
    <name type="synonym">Coprinus micaceus</name>
    <dbReference type="NCBI Taxonomy" id="71717"/>
    <lineage>
        <taxon>Eukaryota</taxon>
        <taxon>Fungi</taxon>
        <taxon>Dikarya</taxon>
        <taxon>Basidiomycota</taxon>
        <taxon>Agaricomycotina</taxon>
        <taxon>Agaricomycetes</taxon>
        <taxon>Agaricomycetidae</taxon>
        <taxon>Agaricales</taxon>
        <taxon>Agaricineae</taxon>
        <taxon>Psathyrellaceae</taxon>
        <taxon>Coprinellus</taxon>
    </lineage>
</organism>
<keyword evidence="2" id="KW-1185">Reference proteome</keyword>
<evidence type="ECO:0000313" key="2">
    <source>
        <dbReference type="Proteomes" id="UP000298030"/>
    </source>
</evidence>
<dbReference type="EMBL" id="QPFP01000005">
    <property type="protein sequence ID" value="TEB36834.1"/>
    <property type="molecule type" value="Genomic_DNA"/>
</dbReference>
<dbReference type="AlphaFoldDB" id="A0A4Y7TSD0"/>
<dbReference type="Proteomes" id="UP000298030">
    <property type="component" value="Unassembled WGS sequence"/>
</dbReference>
<proteinExistence type="predicted"/>
<protein>
    <submittedName>
        <fullName evidence="1">Uncharacterized protein</fullName>
    </submittedName>
</protein>
<name>A0A4Y7TSD0_COPMI</name>
<accession>A0A4Y7TSD0</accession>
<sequence>MKAGVDESTTASLSCSVLRAGLRVRVCLRPKGSHFAAFSRLRLRGLSARLEATKFRIALTQESQRQSKRRSVKERVLSHPSWTAFWA</sequence>
<comment type="caution">
    <text evidence="1">The sequence shown here is derived from an EMBL/GenBank/DDBJ whole genome shotgun (WGS) entry which is preliminary data.</text>
</comment>